<evidence type="ECO:0000313" key="2">
    <source>
        <dbReference type="Proteomes" id="UP001186974"/>
    </source>
</evidence>
<evidence type="ECO:0000313" key="1">
    <source>
        <dbReference type="EMBL" id="KAK3078339.1"/>
    </source>
</evidence>
<proteinExistence type="predicted"/>
<protein>
    <submittedName>
        <fullName evidence="1">Uncharacterized protein</fullName>
    </submittedName>
</protein>
<keyword evidence="2" id="KW-1185">Reference proteome</keyword>
<dbReference type="Proteomes" id="UP001186974">
    <property type="component" value="Unassembled WGS sequence"/>
</dbReference>
<sequence length="178" mass="18496">VPDGTIDEPDGEELGCCTLGDTADVDELSKEDDMEERAGVELDCCTLDDTVGADVLLTEDAELDEADVELDCSAPGDPTNADRLLAEIVLAEATDVEEPPVEDTEGEEAATELDTAGEEEALKGEEAGADDAGTETEPVGSAEEPDTGVLDTTELDAIRAEACDALTAGMFEPAKDDD</sequence>
<accession>A0ACC3DNW8</accession>
<dbReference type="EMBL" id="JAWDJW010001987">
    <property type="protein sequence ID" value="KAK3078339.1"/>
    <property type="molecule type" value="Genomic_DNA"/>
</dbReference>
<gene>
    <name evidence="1" type="ORF">LTS18_007771</name>
</gene>
<organism evidence="1 2">
    <name type="scientific">Coniosporium uncinatum</name>
    <dbReference type="NCBI Taxonomy" id="93489"/>
    <lineage>
        <taxon>Eukaryota</taxon>
        <taxon>Fungi</taxon>
        <taxon>Dikarya</taxon>
        <taxon>Ascomycota</taxon>
        <taxon>Pezizomycotina</taxon>
        <taxon>Dothideomycetes</taxon>
        <taxon>Dothideomycetes incertae sedis</taxon>
        <taxon>Coniosporium</taxon>
    </lineage>
</organism>
<feature type="non-terminal residue" evidence="1">
    <location>
        <position position="1"/>
    </location>
</feature>
<comment type="caution">
    <text evidence="1">The sequence shown here is derived from an EMBL/GenBank/DDBJ whole genome shotgun (WGS) entry which is preliminary data.</text>
</comment>
<name>A0ACC3DNW8_9PEZI</name>
<reference evidence="1" key="1">
    <citation type="submission" date="2024-09" db="EMBL/GenBank/DDBJ databases">
        <title>Black Yeasts Isolated from many extreme environments.</title>
        <authorList>
            <person name="Coleine C."/>
            <person name="Stajich J.E."/>
            <person name="Selbmann L."/>
        </authorList>
    </citation>
    <scope>NUCLEOTIDE SEQUENCE</scope>
    <source>
        <strain evidence="1">CCFEE 5737</strain>
    </source>
</reference>